<dbReference type="InParanoid" id="W5M2C3"/>
<dbReference type="SMART" id="SM00406">
    <property type="entry name" value="IGv"/>
    <property type="match status" value="1"/>
</dbReference>
<dbReference type="InterPro" id="IPR036179">
    <property type="entry name" value="Ig-like_dom_sf"/>
</dbReference>
<dbReference type="PANTHER" id="PTHR23267">
    <property type="entry name" value="IMMUNOGLOBULIN LIGHT CHAIN"/>
    <property type="match status" value="1"/>
</dbReference>
<dbReference type="InterPro" id="IPR007110">
    <property type="entry name" value="Ig-like_dom"/>
</dbReference>
<reference evidence="3" key="2">
    <citation type="submission" date="2025-08" db="UniProtKB">
        <authorList>
            <consortium name="Ensembl"/>
        </authorList>
    </citation>
    <scope>IDENTIFICATION</scope>
</reference>
<dbReference type="InterPro" id="IPR013106">
    <property type="entry name" value="Ig_V-set"/>
</dbReference>
<dbReference type="SMART" id="SM00409">
    <property type="entry name" value="IG"/>
    <property type="match status" value="1"/>
</dbReference>
<evidence type="ECO:0000313" key="4">
    <source>
        <dbReference type="Proteomes" id="UP000018468"/>
    </source>
</evidence>
<organism evidence="3 4">
    <name type="scientific">Lepisosteus oculatus</name>
    <name type="common">Spotted gar</name>
    <dbReference type="NCBI Taxonomy" id="7918"/>
    <lineage>
        <taxon>Eukaryota</taxon>
        <taxon>Metazoa</taxon>
        <taxon>Chordata</taxon>
        <taxon>Craniata</taxon>
        <taxon>Vertebrata</taxon>
        <taxon>Euteleostomi</taxon>
        <taxon>Actinopterygii</taxon>
        <taxon>Neopterygii</taxon>
        <taxon>Holostei</taxon>
        <taxon>Semionotiformes</taxon>
        <taxon>Lepisosteidae</taxon>
        <taxon>Lepisosteus</taxon>
    </lineage>
</organism>
<keyword evidence="4" id="KW-1185">Reference proteome</keyword>
<dbReference type="Gene3D" id="2.60.40.10">
    <property type="entry name" value="Immunoglobulins"/>
    <property type="match status" value="1"/>
</dbReference>
<feature type="signal peptide" evidence="1">
    <location>
        <begin position="1"/>
        <end position="29"/>
    </location>
</feature>
<dbReference type="Bgee" id="ENSLOCG00000002175">
    <property type="expression patterns" value="Expressed in mesonephros and 5 other cell types or tissues"/>
</dbReference>
<evidence type="ECO:0000259" key="2">
    <source>
        <dbReference type="PROSITE" id="PS50835"/>
    </source>
</evidence>
<sequence>QAQKPQPGNMKTLIQLVFILALWIQESSAQISIDQSPASVSVHTGDTITVQCRASKYIADDMRFYFFKPRQAPKLIMYELYTASFAGTRYSGKWQKDSKDFTFFISNVEVQDAGMYYCGQYKRSPTVIQSRTKTLHE</sequence>
<accession>W5M2C3</accession>
<proteinExistence type="predicted"/>
<dbReference type="STRING" id="7918.ENSLOCP00000002531"/>
<dbReference type="GO" id="GO:0019814">
    <property type="term" value="C:immunoglobulin complex"/>
    <property type="evidence" value="ECO:0000318"/>
    <property type="project" value="GO_Central"/>
</dbReference>
<feature type="domain" description="Ig-like" evidence="2">
    <location>
        <begin position="31"/>
        <end position="118"/>
    </location>
</feature>
<dbReference type="InterPro" id="IPR050150">
    <property type="entry name" value="IgV_Light_Chain"/>
</dbReference>
<dbReference type="Pfam" id="PF07686">
    <property type="entry name" value="V-set"/>
    <property type="match status" value="1"/>
</dbReference>
<dbReference type="HOGENOM" id="CLU_077975_4_1_1"/>
<protein>
    <recommendedName>
        <fullName evidence="2">Ig-like domain-containing protein</fullName>
    </recommendedName>
</protein>
<dbReference type="EMBL" id="AHAT01024401">
    <property type="status" value="NOT_ANNOTATED_CDS"/>
    <property type="molecule type" value="Genomic_DNA"/>
</dbReference>
<evidence type="ECO:0000256" key="1">
    <source>
        <dbReference type="SAM" id="SignalP"/>
    </source>
</evidence>
<dbReference type="Ensembl" id="ENSLOCT00000002537.1">
    <property type="protein sequence ID" value="ENSLOCP00000002531.1"/>
    <property type="gene ID" value="ENSLOCG00000002175.1"/>
</dbReference>
<evidence type="ECO:0000313" key="3">
    <source>
        <dbReference type="Ensembl" id="ENSLOCP00000002531.1"/>
    </source>
</evidence>
<dbReference type="AlphaFoldDB" id="W5M2C3"/>
<dbReference type="InterPro" id="IPR013783">
    <property type="entry name" value="Ig-like_fold"/>
</dbReference>
<dbReference type="GO" id="GO:0006955">
    <property type="term" value="P:immune response"/>
    <property type="evidence" value="ECO:0000318"/>
    <property type="project" value="GO_Central"/>
</dbReference>
<dbReference type="GeneTree" id="ENSGT00940000154869"/>
<dbReference type="Proteomes" id="UP000018468">
    <property type="component" value="Linkage group LG4"/>
</dbReference>
<dbReference type="InterPro" id="IPR003599">
    <property type="entry name" value="Ig_sub"/>
</dbReference>
<dbReference type="SUPFAM" id="SSF48726">
    <property type="entry name" value="Immunoglobulin"/>
    <property type="match status" value="1"/>
</dbReference>
<dbReference type="PROSITE" id="PS50835">
    <property type="entry name" value="IG_LIKE"/>
    <property type="match status" value="1"/>
</dbReference>
<name>W5M2C3_LEPOC</name>
<reference evidence="4" key="1">
    <citation type="submission" date="2011-12" db="EMBL/GenBank/DDBJ databases">
        <title>The Draft Genome of Lepisosteus oculatus.</title>
        <authorList>
            <consortium name="The Broad Institute Genome Assembly &amp; Analysis Group"/>
            <consortium name="Computational R&amp;D Group"/>
            <consortium name="and Sequencing Platform"/>
            <person name="Di Palma F."/>
            <person name="Alfoldi J."/>
            <person name="Johnson J."/>
            <person name="Berlin A."/>
            <person name="Gnerre S."/>
            <person name="Jaffe D."/>
            <person name="MacCallum I."/>
            <person name="Young S."/>
            <person name="Walker B.J."/>
            <person name="Lander E.S."/>
            <person name="Lindblad-Toh K."/>
        </authorList>
    </citation>
    <scope>NUCLEOTIDE SEQUENCE [LARGE SCALE GENOMIC DNA]</scope>
</reference>
<reference evidence="3" key="3">
    <citation type="submission" date="2025-09" db="UniProtKB">
        <authorList>
            <consortium name="Ensembl"/>
        </authorList>
    </citation>
    <scope>IDENTIFICATION</scope>
</reference>
<feature type="chain" id="PRO_5004867509" description="Ig-like domain-containing protein" evidence="1">
    <location>
        <begin position="30"/>
        <end position="137"/>
    </location>
</feature>
<keyword evidence="1" id="KW-0732">Signal</keyword>